<protein>
    <submittedName>
        <fullName evidence="2">NUDIX hydrolase</fullName>
    </submittedName>
</protein>
<name>A0A1Y1CRD6_9BACT</name>
<reference evidence="2 3" key="1">
    <citation type="journal article" date="2018" name="Mar. Genomics">
        <title>Complete genome sequence of Marinifilaceae bacterium strain SPP2, isolated from the Antarctic marine sediment.</title>
        <authorList>
            <person name="Watanabe M."/>
            <person name="Kojima H."/>
            <person name="Fukui M."/>
        </authorList>
    </citation>
    <scope>NUCLEOTIDE SEQUENCE [LARGE SCALE GENOMIC DNA]</scope>
    <source>
        <strain evidence="2 3">SPP2</strain>
    </source>
</reference>
<evidence type="ECO:0000313" key="3">
    <source>
        <dbReference type="Proteomes" id="UP000218267"/>
    </source>
</evidence>
<dbReference type="InterPro" id="IPR036390">
    <property type="entry name" value="WH_DNA-bd_sf"/>
</dbReference>
<dbReference type="InterPro" id="IPR015797">
    <property type="entry name" value="NUDIX_hydrolase-like_dom_sf"/>
</dbReference>
<dbReference type="Gene3D" id="1.10.10.10">
    <property type="entry name" value="Winged helix-like DNA-binding domain superfamily/Winged helix DNA-binding domain"/>
    <property type="match status" value="1"/>
</dbReference>
<evidence type="ECO:0000259" key="1">
    <source>
        <dbReference type="Pfam" id="PF21906"/>
    </source>
</evidence>
<gene>
    <name evidence="2" type="ORF">ALGA_3513</name>
</gene>
<accession>A0A1Y1CRD6</accession>
<feature type="domain" description="NrtR DNA-binding winged helix" evidence="1">
    <location>
        <begin position="166"/>
        <end position="225"/>
    </location>
</feature>
<organism evidence="2 3">
    <name type="scientific">Labilibaculum antarcticum</name>
    <dbReference type="NCBI Taxonomy" id="1717717"/>
    <lineage>
        <taxon>Bacteria</taxon>
        <taxon>Pseudomonadati</taxon>
        <taxon>Bacteroidota</taxon>
        <taxon>Bacteroidia</taxon>
        <taxon>Marinilabiliales</taxon>
        <taxon>Marinifilaceae</taxon>
        <taxon>Labilibaculum</taxon>
    </lineage>
</organism>
<keyword evidence="2" id="KW-0378">Hydrolase</keyword>
<dbReference type="InterPro" id="IPR036388">
    <property type="entry name" value="WH-like_DNA-bd_sf"/>
</dbReference>
<sequence length="242" mass="28410">MMDFRKIANISVDCVVFGFDNININILLSRRMLNMHDLKYPVIDDWVLTGDHVFKSERLDESAVRIFKELTGFEDVYKKQFRTFGNPERIKNEKDLLWLKSKGVEARVMSVAYYFLLPAERVDLKNGDTKWFPLKNLPHLGFDHEEIIVRAFDDLKQKVMSEPVIFEFLPDKFTLNELQIAYESVLNTTIDNRNFRKKAICKSYIVPLDEKRVGSSKKPARLFMFSKDIYEKTSSKNSIISF</sequence>
<proteinExistence type="predicted"/>
<dbReference type="SUPFAM" id="SSF55811">
    <property type="entry name" value="Nudix"/>
    <property type="match status" value="1"/>
</dbReference>
<dbReference type="EMBL" id="AP018042">
    <property type="protein sequence ID" value="BAX81811.1"/>
    <property type="molecule type" value="Genomic_DNA"/>
</dbReference>
<dbReference type="SUPFAM" id="SSF46785">
    <property type="entry name" value="Winged helix' DNA-binding domain"/>
    <property type="match status" value="1"/>
</dbReference>
<keyword evidence="3" id="KW-1185">Reference proteome</keyword>
<dbReference type="CDD" id="cd18873">
    <property type="entry name" value="NUDIX_NadM_like"/>
    <property type="match status" value="1"/>
</dbReference>
<dbReference type="RefSeq" id="WP_231705995.1">
    <property type="nucleotide sequence ID" value="NZ_AP018042.1"/>
</dbReference>
<dbReference type="Gene3D" id="3.90.79.10">
    <property type="entry name" value="Nucleoside Triphosphate Pyrophosphohydrolase"/>
    <property type="match status" value="1"/>
</dbReference>
<dbReference type="GO" id="GO:0016787">
    <property type="term" value="F:hydrolase activity"/>
    <property type="evidence" value="ECO:0007669"/>
    <property type="project" value="UniProtKB-KW"/>
</dbReference>
<dbReference type="InterPro" id="IPR054105">
    <property type="entry name" value="WHD_NrtR"/>
</dbReference>
<reference evidence="3" key="2">
    <citation type="journal article" date="2020" name="Antonie Van Leeuwenhoek">
        <title>Labilibaculum antarcticum sp. nov., a novel facultative anaerobic, psychrotorelant bacterium isolated from marine sediment of Antarctica.</title>
        <authorList>
            <person name="Watanabe M."/>
            <person name="Kojima H."/>
            <person name="Fukui M."/>
        </authorList>
    </citation>
    <scope>NUCLEOTIDE SEQUENCE [LARGE SCALE GENOMIC DNA]</scope>
    <source>
        <strain evidence="3">SPP2</strain>
    </source>
</reference>
<dbReference type="AlphaFoldDB" id="A0A1Y1CRD6"/>
<dbReference type="Pfam" id="PF21906">
    <property type="entry name" value="WHD_NrtR"/>
    <property type="match status" value="1"/>
</dbReference>
<dbReference type="KEGG" id="mbas:ALGA_3513"/>
<evidence type="ECO:0000313" key="2">
    <source>
        <dbReference type="EMBL" id="BAX81811.1"/>
    </source>
</evidence>
<dbReference type="Proteomes" id="UP000218267">
    <property type="component" value="Chromosome"/>
</dbReference>